<sequence>MNKPAKNWIYRHSYNARICHWITVVSFVYLLYSGIMIFLQFPELYWGKVGFQGYPAIFRLSDWGLSWEEADALGDRRWGRNYHYLFAWVFVFNGIVYLGWNAWQKSFYQKIFPTREELSVAHLKTEFIRHLRFKAATGKEAERYNVLQKLSYLVVLFVLFPFMIFSGFAQMPAFTAISPELIDLFGGRQTARTLHVICSVALVLFIVIHLVEVMVAGAINQIRSMVTGKYEVPAEISEES</sequence>
<evidence type="ECO:0000313" key="8">
    <source>
        <dbReference type="EMBL" id="SVA46364.1"/>
    </source>
</evidence>
<name>A0A381W1L3_9ZZZZ</name>
<dbReference type="GO" id="GO:0005886">
    <property type="term" value="C:plasma membrane"/>
    <property type="evidence" value="ECO:0007669"/>
    <property type="project" value="UniProtKB-SubCell"/>
</dbReference>
<evidence type="ECO:0000259" key="7">
    <source>
        <dbReference type="Pfam" id="PF01292"/>
    </source>
</evidence>
<keyword evidence="3 6" id="KW-0812">Transmembrane</keyword>
<protein>
    <recommendedName>
        <fullName evidence="7">Cytochrome b561 bacterial/Ni-hydrogenase domain-containing protein</fullName>
    </recommendedName>
</protein>
<dbReference type="Gene3D" id="1.20.950.20">
    <property type="entry name" value="Transmembrane di-heme cytochromes, Chain C"/>
    <property type="match status" value="1"/>
</dbReference>
<dbReference type="AlphaFoldDB" id="A0A381W1L3"/>
<dbReference type="EMBL" id="UINC01010422">
    <property type="protein sequence ID" value="SVA46364.1"/>
    <property type="molecule type" value="Genomic_DNA"/>
</dbReference>
<feature type="transmembrane region" description="Helical" evidence="6">
    <location>
        <begin position="152"/>
        <end position="174"/>
    </location>
</feature>
<dbReference type="InterPro" id="IPR016174">
    <property type="entry name" value="Di-haem_cyt_TM"/>
</dbReference>
<evidence type="ECO:0000256" key="3">
    <source>
        <dbReference type="ARBA" id="ARBA00022692"/>
    </source>
</evidence>
<dbReference type="SUPFAM" id="SSF81342">
    <property type="entry name" value="Transmembrane di-heme cytochromes"/>
    <property type="match status" value="1"/>
</dbReference>
<evidence type="ECO:0000256" key="2">
    <source>
        <dbReference type="ARBA" id="ARBA00022475"/>
    </source>
</evidence>
<proteinExistence type="predicted"/>
<dbReference type="GO" id="GO:0009055">
    <property type="term" value="F:electron transfer activity"/>
    <property type="evidence" value="ECO:0007669"/>
    <property type="project" value="InterPro"/>
</dbReference>
<dbReference type="GO" id="GO:0022904">
    <property type="term" value="P:respiratory electron transport chain"/>
    <property type="evidence" value="ECO:0007669"/>
    <property type="project" value="InterPro"/>
</dbReference>
<comment type="subcellular location">
    <subcellularLocation>
        <location evidence="1">Cell membrane</location>
        <topology evidence="1">Multi-pass membrane protein</topology>
    </subcellularLocation>
</comment>
<evidence type="ECO:0000256" key="4">
    <source>
        <dbReference type="ARBA" id="ARBA00022989"/>
    </source>
</evidence>
<keyword evidence="4 6" id="KW-1133">Transmembrane helix</keyword>
<feature type="transmembrane region" description="Helical" evidence="6">
    <location>
        <begin position="194"/>
        <end position="219"/>
    </location>
</feature>
<dbReference type="InterPro" id="IPR051542">
    <property type="entry name" value="Hydrogenase_cytochrome"/>
</dbReference>
<dbReference type="PANTHER" id="PTHR30485">
    <property type="entry name" value="NI/FE-HYDROGENASE 1 B-TYPE CYTOCHROME SUBUNIT"/>
    <property type="match status" value="1"/>
</dbReference>
<feature type="transmembrane region" description="Helical" evidence="6">
    <location>
        <begin position="82"/>
        <end position="100"/>
    </location>
</feature>
<accession>A0A381W1L3</accession>
<organism evidence="8">
    <name type="scientific">marine metagenome</name>
    <dbReference type="NCBI Taxonomy" id="408172"/>
    <lineage>
        <taxon>unclassified sequences</taxon>
        <taxon>metagenomes</taxon>
        <taxon>ecological metagenomes</taxon>
    </lineage>
</organism>
<dbReference type="GO" id="GO:0020037">
    <property type="term" value="F:heme binding"/>
    <property type="evidence" value="ECO:0007669"/>
    <property type="project" value="TreeGrafter"/>
</dbReference>
<gene>
    <name evidence="8" type="ORF">METZ01_LOCUS99218</name>
</gene>
<dbReference type="Pfam" id="PF01292">
    <property type="entry name" value="Ni_hydr_CYTB"/>
    <property type="match status" value="1"/>
</dbReference>
<keyword evidence="2" id="KW-1003">Cell membrane</keyword>
<dbReference type="InterPro" id="IPR011577">
    <property type="entry name" value="Cyt_b561_bac/Ni-Hgenase"/>
</dbReference>
<reference evidence="8" key="1">
    <citation type="submission" date="2018-05" db="EMBL/GenBank/DDBJ databases">
        <authorList>
            <person name="Lanie J.A."/>
            <person name="Ng W.-L."/>
            <person name="Kazmierczak K.M."/>
            <person name="Andrzejewski T.M."/>
            <person name="Davidsen T.M."/>
            <person name="Wayne K.J."/>
            <person name="Tettelin H."/>
            <person name="Glass J.I."/>
            <person name="Rusch D."/>
            <person name="Podicherti R."/>
            <person name="Tsui H.-C.T."/>
            <person name="Winkler M.E."/>
        </authorList>
    </citation>
    <scope>NUCLEOTIDE SEQUENCE</scope>
</reference>
<evidence type="ECO:0000256" key="6">
    <source>
        <dbReference type="SAM" id="Phobius"/>
    </source>
</evidence>
<feature type="domain" description="Cytochrome b561 bacterial/Ni-hydrogenase" evidence="7">
    <location>
        <begin position="12"/>
        <end position="228"/>
    </location>
</feature>
<keyword evidence="5 6" id="KW-0472">Membrane</keyword>
<dbReference type="PANTHER" id="PTHR30485:SF1">
    <property type="entry name" value="CYTOCHROME YDHU-RELATED"/>
    <property type="match status" value="1"/>
</dbReference>
<evidence type="ECO:0000256" key="1">
    <source>
        <dbReference type="ARBA" id="ARBA00004651"/>
    </source>
</evidence>
<feature type="transmembrane region" description="Helical" evidence="6">
    <location>
        <begin position="21"/>
        <end position="41"/>
    </location>
</feature>
<evidence type="ECO:0000256" key="5">
    <source>
        <dbReference type="ARBA" id="ARBA00023136"/>
    </source>
</evidence>